<evidence type="ECO:0000313" key="1">
    <source>
        <dbReference type="EMBL" id="MQT15742.1"/>
    </source>
</evidence>
<proteinExistence type="predicted"/>
<dbReference type="EMBL" id="WIOL01000001">
    <property type="protein sequence ID" value="MQT15742.1"/>
    <property type="molecule type" value="Genomic_DNA"/>
</dbReference>
<dbReference type="RefSeq" id="WP_152576214.1">
    <property type="nucleotide sequence ID" value="NZ_JAATJI010000001.1"/>
</dbReference>
<protein>
    <recommendedName>
        <fullName evidence="3">Flagellar protein FlgN</fullName>
    </recommendedName>
</protein>
<accession>A0A7C9KV86</accession>
<reference evidence="1 2" key="1">
    <citation type="submission" date="2019-09" db="EMBL/GenBank/DDBJ databases">
        <title>Polymorphobacter sp. isolated from a lake in China.</title>
        <authorList>
            <person name="Liu Z."/>
        </authorList>
    </citation>
    <scope>NUCLEOTIDE SEQUENCE [LARGE SCALE GENOMIC DNA]</scope>
    <source>
        <strain evidence="1 2">D40P</strain>
    </source>
</reference>
<organism evidence="1 2">
    <name type="scientific">Sandarakinorhabdus fusca</name>
    <dbReference type="NCBI Taxonomy" id="1439888"/>
    <lineage>
        <taxon>Bacteria</taxon>
        <taxon>Pseudomonadati</taxon>
        <taxon>Pseudomonadota</taxon>
        <taxon>Alphaproteobacteria</taxon>
        <taxon>Sphingomonadales</taxon>
        <taxon>Sphingosinicellaceae</taxon>
        <taxon>Sandarakinorhabdus</taxon>
    </lineage>
</organism>
<dbReference type="OrthoDB" id="8482220at2"/>
<gene>
    <name evidence="1" type="ORF">F3168_00485</name>
</gene>
<sequence>MADAPPDAETASFHRLNDAIRAELAALAAEDAGAIEAATAEKLAALRAVHADVAAGAAPQRALLEQARDLNAEAMLRARAKMLSVEKRLANVQAIAGKPPALTYGRDGRWA</sequence>
<comment type="caution">
    <text evidence="1">The sequence shown here is derived from an EMBL/GenBank/DDBJ whole genome shotgun (WGS) entry which is preliminary data.</text>
</comment>
<evidence type="ECO:0008006" key="3">
    <source>
        <dbReference type="Google" id="ProtNLM"/>
    </source>
</evidence>
<keyword evidence="2" id="KW-1185">Reference proteome</keyword>
<dbReference type="Proteomes" id="UP000481327">
    <property type="component" value="Unassembled WGS sequence"/>
</dbReference>
<name>A0A7C9KV86_9SPHN</name>
<dbReference type="AlphaFoldDB" id="A0A7C9KV86"/>
<evidence type="ECO:0000313" key="2">
    <source>
        <dbReference type="Proteomes" id="UP000481327"/>
    </source>
</evidence>